<comment type="caution">
    <text evidence="2">The sequence shown here is derived from an EMBL/GenBank/DDBJ whole genome shotgun (WGS) entry which is preliminary data.</text>
</comment>
<name>A0ABP1FP62_9CHLO</name>
<keyword evidence="3" id="KW-1185">Reference proteome</keyword>
<proteinExistence type="predicted"/>
<organism evidence="2 3">
    <name type="scientific">Coccomyxa viridis</name>
    <dbReference type="NCBI Taxonomy" id="1274662"/>
    <lineage>
        <taxon>Eukaryota</taxon>
        <taxon>Viridiplantae</taxon>
        <taxon>Chlorophyta</taxon>
        <taxon>core chlorophytes</taxon>
        <taxon>Trebouxiophyceae</taxon>
        <taxon>Trebouxiophyceae incertae sedis</taxon>
        <taxon>Coccomyxaceae</taxon>
        <taxon>Coccomyxa</taxon>
    </lineage>
</organism>
<dbReference type="Pfam" id="PF00650">
    <property type="entry name" value="CRAL_TRIO"/>
    <property type="match status" value="1"/>
</dbReference>
<dbReference type="InterPro" id="IPR036273">
    <property type="entry name" value="CRAL/TRIO_N_dom_sf"/>
</dbReference>
<dbReference type="Gene3D" id="3.40.525.10">
    <property type="entry name" value="CRAL-TRIO lipid binding domain"/>
    <property type="match status" value="1"/>
</dbReference>
<dbReference type="InterPro" id="IPR001251">
    <property type="entry name" value="CRAL-TRIO_dom"/>
</dbReference>
<dbReference type="PROSITE" id="PS50191">
    <property type="entry name" value="CRAL_TRIO"/>
    <property type="match status" value="1"/>
</dbReference>
<feature type="domain" description="CRAL-TRIO" evidence="1">
    <location>
        <begin position="77"/>
        <end position="243"/>
    </location>
</feature>
<dbReference type="InterPro" id="IPR036865">
    <property type="entry name" value="CRAL-TRIO_dom_sf"/>
</dbReference>
<evidence type="ECO:0000259" key="1">
    <source>
        <dbReference type="PROSITE" id="PS50191"/>
    </source>
</evidence>
<reference evidence="2 3" key="1">
    <citation type="submission" date="2024-06" db="EMBL/GenBank/DDBJ databases">
        <authorList>
            <person name="Kraege A."/>
            <person name="Thomma B."/>
        </authorList>
    </citation>
    <scope>NUCLEOTIDE SEQUENCE [LARGE SCALE GENOMIC DNA]</scope>
</reference>
<evidence type="ECO:0000313" key="2">
    <source>
        <dbReference type="EMBL" id="CAL5220949.1"/>
    </source>
</evidence>
<dbReference type="SUPFAM" id="SSF52087">
    <property type="entry name" value="CRAL/TRIO domain"/>
    <property type="match status" value="1"/>
</dbReference>
<dbReference type="PANTHER" id="PTHR45824">
    <property type="entry name" value="GH16843P"/>
    <property type="match status" value="1"/>
</dbReference>
<protein>
    <submittedName>
        <fullName evidence="2">G3051 protein</fullName>
    </submittedName>
</protein>
<dbReference type="SMART" id="SM00516">
    <property type="entry name" value="SEC14"/>
    <property type="match status" value="1"/>
</dbReference>
<dbReference type="InterPro" id="IPR052578">
    <property type="entry name" value="PI_Transfer_CRAL-TRIO"/>
</dbReference>
<dbReference type="PANTHER" id="PTHR45824:SF6">
    <property type="entry name" value="F16L1.9 PROTEIN"/>
    <property type="match status" value="1"/>
</dbReference>
<dbReference type="CDD" id="cd00170">
    <property type="entry name" value="SEC14"/>
    <property type="match status" value="1"/>
</dbReference>
<gene>
    <name evidence="2" type="primary">g3051</name>
    <name evidence="2" type="ORF">VP750_LOCUS2608</name>
</gene>
<dbReference type="Proteomes" id="UP001497392">
    <property type="component" value="Unassembled WGS sequence"/>
</dbReference>
<sequence length="295" mass="32719">MGWLSGPVMAEEGSVAELRASVQDLLDSDPALEVFASDACLKRFLTARGSVAKASQQLRKTLQWRSEYKPHSIKWDEVTDCAQGGRLELLADTDKQKRPIILYRLRAPSREGTTSEEYMRFWVHSLESASKMADEIGSAKSVLVFDMEGYSDPKTIMPSFMTRVDLIRTAQAHYPERLGLAVVCNPPFLFWALWRSVSPFLDPVTKSKISFACKDQEIKGALEPHVSADLLYASLGGTKPDDSYSFDRLDNLMRSLDKKRFAELEAAQLLEAKAAKADGEVVADAKPLPAAVTIA</sequence>
<evidence type="ECO:0000313" key="3">
    <source>
        <dbReference type="Proteomes" id="UP001497392"/>
    </source>
</evidence>
<accession>A0ABP1FP62</accession>
<dbReference type="EMBL" id="CAXHTA020000004">
    <property type="protein sequence ID" value="CAL5220949.1"/>
    <property type="molecule type" value="Genomic_DNA"/>
</dbReference>
<dbReference type="SUPFAM" id="SSF46938">
    <property type="entry name" value="CRAL/TRIO N-terminal domain"/>
    <property type="match status" value="1"/>
</dbReference>